<proteinExistence type="inferred from homology"/>
<dbReference type="InterPro" id="IPR003439">
    <property type="entry name" value="ABC_transporter-like_ATP-bd"/>
</dbReference>
<keyword evidence="3" id="KW-0813">Transport</keyword>
<comment type="caution">
    <text evidence="7">The sequence shown here is derived from an EMBL/GenBank/DDBJ whole genome shotgun (WGS) entry which is preliminary data.</text>
</comment>
<evidence type="ECO:0000313" key="8">
    <source>
        <dbReference type="Proteomes" id="UP001237448"/>
    </source>
</evidence>
<name>A0ABU0FL93_9HYPH</name>
<sequence>MTDRTDAGPLLDLQPAAAPPPRLAVENLTVEFRAGRSLMSLLAGQRPPSVRAVDDVSLSIAPGETLGLVGESGSGKTTVGRALLGLNRPSAGRLWLDGRDLAHIGEEERRALPRQVQMVFQDPYGSLNPRLTVRSTLAEVLSFHRIVAPREIEAEVRRLMDLVGLSAALADRRPRHLSGGQRQRVGLARALAVRPSVLVLDEPVAALDVSIQAQVLNLLQDLRRQLGLTMLFIAHELGVVRHISDRVAVMYLGHVMETGTADEIFEGARHPYTASLLKAMPRLVPAKRSRPPVLQGDVPSPFAIPSGCRFRTRCPMAQAVCETTPPEIRLSPTHVAACHFAIS</sequence>
<evidence type="ECO:0000256" key="3">
    <source>
        <dbReference type="ARBA" id="ARBA00022448"/>
    </source>
</evidence>
<dbReference type="Proteomes" id="UP001237448">
    <property type="component" value="Unassembled WGS sequence"/>
</dbReference>
<dbReference type="InterPro" id="IPR027417">
    <property type="entry name" value="P-loop_NTPase"/>
</dbReference>
<evidence type="ECO:0000256" key="5">
    <source>
        <dbReference type="ARBA" id="ARBA00022840"/>
    </source>
</evidence>
<dbReference type="GO" id="GO:0005524">
    <property type="term" value="F:ATP binding"/>
    <property type="evidence" value="ECO:0007669"/>
    <property type="project" value="UniProtKB-KW"/>
</dbReference>
<organism evidence="7 8">
    <name type="scientific">Labrys monachus</name>
    <dbReference type="NCBI Taxonomy" id="217067"/>
    <lineage>
        <taxon>Bacteria</taxon>
        <taxon>Pseudomonadati</taxon>
        <taxon>Pseudomonadota</taxon>
        <taxon>Alphaproteobacteria</taxon>
        <taxon>Hyphomicrobiales</taxon>
        <taxon>Xanthobacteraceae</taxon>
        <taxon>Labrys</taxon>
    </lineage>
</organism>
<dbReference type="PANTHER" id="PTHR43776:SF7">
    <property type="entry name" value="D,D-DIPEPTIDE TRANSPORT ATP-BINDING PROTEIN DDPF-RELATED"/>
    <property type="match status" value="1"/>
</dbReference>
<evidence type="ECO:0000256" key="4">
    <source>
        <dbReference type="ARBA" id="ARBA00022741"/>
    </source>
</evidence>
<dbReference type="InterPro" id="IPR017871">
    <property type="entry name" value="ABC_transporter-like_CS"/>
</dbReference>
<comment type="similarity">
    <text evidence="2">Belongs to the ABC transporter superfamily.</text>
</comment>
<dbReference type="CDD" id="cd03257">
    <property type="entry name" value="ABC_NikE_OppD_transporters"/>
    <property type="match status" value="1"/>
</dbReference>
<dbReference type="InterPro" id="IPR013563">
    <property type="entry name" value="Oligopep_ABC_C"/>
</dbReference>
<accession>A0ABU0FL93</accession>
<dbReference type="Pfam" id="PF08352">
    <property type="entry name" value="oligo_HPY"/>
    <property type="match status" value="1"/>
</dbReference>
<dbReference type="Gene3D" id="3.40.50.300">
    <property type="entry name" value="P-loop containing nucleotide triphosphate hydrolases"/>
    <property type="match status" value="1"/>
</dbReference>
<evidence type="ECO:0000256" key="2">
    <source>
        <dbReference type="ARBA" id="ARBA00005417"/>
    </source>
</evidence>
<gene>
    <name evidence="7" type="ORF">J3R73_004607</name>
</gene>
<evidence type="ECO:0000313" key="7">
    <source>
        <dbReference type="EMBL" id="MDQ0394815.1"/>
    </source>
</evidence>
<evidence type="ECO:0000259" key="6">
    <source>
        <dbReference type="PROSITE" id="PS50893"/>
    </source>
</evidence>
<dbReference type="PROSITE" id="PS50893">
    <property type="entry name" value="ABC_TRANSPORTER_2"/>
    <property type="match status" value="1"/>
</dbReference>
<reference evidence="7 8" key="1">
    <citation type="submission" date="2023-07" db="EMBL/GenBank/DDBJ databases">
        <title>Genomic Encyclopedia of Type Strains, Phase IV (KMG-IV): sequencing the most valuable type-strain genomes for metagenomic binning, comparative biology and taxonomic classification.</title>
        <authorList>
            <person name="Goeker M."/>
        </authorList>
    </citation>
    <scope>NUCLEOTIDE SEQUENCE [LARGE SCALE GENOMIC DNA]</scope>
    <source>
        <strain evidence="7 8">DSM 5896</strain>
    </source>
</reference>
<dbReference type="SMART" id="SM00382">
    <property type="entry name" value="AAA"/>
    <property type="match status" value="1"/>
</dbReference>
<dbReference type="RefSeq" id="WP_307432578.1">
    <property type="nucleotide sequence ID" value="NZ_JAUSVK010000001.1"/>
</dbReference>
<dbReference type="InterPro" id="IPR050319">
    <property type="entry name" value="ABC_transp_ATP-bind"/>
</dbReference>
<dbReference type="PROSITE" id="PS00211">
    <property type="entry name" value="ABC_TRANSPORTER_1"/>
    <property type="match status" value="1"/>
</dbReference>
<protein>
    <submittedName>
        <fullName evidence="7">Oligopeptide/dipeptide ABC transporter ATP-binding protein</fullName>
    </submittedName>
</protein>
<keyword evidence="8" id="KW-1185">Reference proteome</keyword>
<dbReference type="NCBIfam" id="TIGR01727">
    <property type="entry name" value="oligo_HPY"/>
    <property type="match status" value="1"/>
</dbReference>
<dbReference type="PANTHER" id="PTHR43776">
    <property type="entry name" value="TRANSPORT ATP-BINDING PROTEIN"/>
    <property type="match status" value="1"/>
</dbReference>
<dbReference type="SUPFAM" id="SSF52540">
    <property type="entry name" value="P-loop containing nucleoside triphosphate hydrolases"/>
    <property type="match status" value="1"/>
</dbReference>
<feature type="domain" description="ABC transporter" evidence="6">
    <location>
        <begin position="23"/>
        <end position="277"/>
    </location>
</feature>
<keyword evidence="4" id="KW-0547">Nucleotide-binding</keyword>
<evidence type="ECO:0000256" key="1">
    <source>
        <dbReference type="ARBA" id="ARBA00004417"/>
    </source>
</evidence>
<dbReference type="Pfam" id="PF00005">
    <property type="entry name" value="ABC_tran"/>
    <property type="match status" value="1"/>
</dbReference>
<dbReference type="EMBL" id="JAUSVK010000001">
    <property type="protein sequence ID" value="MDQ0394815.1"/>
    <property type="molecule type" value="Genomic_DNA"/>
</dbReference>
<keyword evidence="5 7" id="KW-0067">ATP-binding</keyword>
<dbReference type="InterPro" id="IPR003593">
    <property type="entry name" value="AAA+_ATPase"/>
</dbReference>
<comment type="subcellular location">
    <subcellularLocation>
        <location evidence="1">Cell inner membrane</location>
        <topology evidence="1">Peripheral membrane protein</topology>
    </subcellularLocation>
</comment>